<dbReference type="RefSeq" id="WP_310537221.1">
    <property type="nucleotide sequence ID" value="NZ_BAAAOC010000001.1"/>
</dbReference>
<dbReference type="PROSITE" id="PS51257">
    <property type="entry name" value="PROKAR_LIPOPROTEIN"/>
    <property type="match status" value="1"/>
</dbReference>
<proteinExistence type="predicted"/>
<sequence>MAEKKWLTGLSLLTVLGLTLTACGNDEGDEADPDDNNVTDAEESSAEETTEEEDEGPSLPAAEAGLVYEDISQNVTVTDTHRPGDLGEVVVPGGVLTVESVETIESVAAEEIGEAVEEPEEGAPGGAPEEFRAADGEVFRILTLSYEVDEDAGHHTAASLALNVGGAQNHLQDLEMNNEYRILFSVPEDGGADLVISSDGHDQTVDVLTGERDEDDEVAAGYYRQITNQDVNHTFRIDDSIIATVDHRGRTSDDYVVDYDFHVSSVRLAAWSEEGGWANDGEAWLIIEWRYEVSADGPAIFQAVHEVDVTLTAESGDESYEENYYDDAGHVSSGDEHVTSIAVPLDTVDVALSFSGSAVAELGGSYELAGGDSVSFASDTLEVSFPDERYGSDEDEVDEAEEDADGEDAEGESSEADEDTEDEA</sequence>
<feature type="compositionally biased region" description="Acidic residues" evidence="1">
    <location>
        <begin position="26"/>
        <end position="56"/>
    </location>
</feature>
<feature type="chain" id="PRO_5047060480" evidence="2">
    <location>
        <begin position="25"/>
        <end position="424"/>
    </location>
</feature>
<name>A0ABU1FT78_9MICC</name>
<evidence type="ECO:0000313" key="4">
    <source>
        <dbReference type="Proteomes" id="UP001260872"/>
    </source>
</evidence>
<reference evidence="4" key="1">
    <citation type="submission" date="2023-07" db="EMBL/GenBank/DDBJ databases">
        <title>Description of three actinobacteria isolated from air of manufacturing shop in a pharmaceutical factory.</title>
        <authorList>
            <person name="Zhang D.-F."/>
        </authorList>
    </citation>
    <scope>NUCLEOTIDE SEQUENCE [LARGE SCALE GENOMIC DNA]</scope>
    <source>
        <strain evidence="4">CCTCC AB 207010</strain>
    </source>
</reference>
<comment type="caution">
    <text evidence="3">The sequence shown here is derived from an EMBL/GenBank/DDBJ whole genome shotgun (WGS) entry which is preliminary data.</text>
</comment>
<protein>
    <submittedName>
        <fullName evidence="3">Uncharacterized protein</fullName>
    </submittedName>
</protein>
<keyword evidence="2" id="KW-0732">Signal</keyword>
<evidence type="ECO:0000256" key="2">
    <source>
        <dbReference type="SAM" id="SignalP"/>
    </source>
</evidence>
<feature type="region of interest" description="Disordered" evidence="1">
    <location>
        <begin position="23"/>
        <end position="60"/>
    </location>
</feature>
<dbReference type="EMBL" id="JAVKGT010000014">
    <property type="protein sequence ID" value="MDR5711844.1"/>
    <property type="molecule type" value="Genomic_DNA"/>
</dbReference>
<dbReference type="Proteomes" id="UP001260872">
    <property type="component" value="Unassembled WGS sequence"/>
</dbReference>
<accession>A0ABU1FT78</accession>
<gene>
    <name evidence="3" type="ORF">RH857_06810</name>
</gene>
<evidence type="ECO:0000313" key="3">
    <source>
        <dbReference type="EMBL" id="MDR5711844.1"/>
    </source>
</evidence>
<organism evidence="3 4">
    <name type="scientific">Nesterenkonia flava</name>
    <dbReference type="NCBI Taxonomy" id="469799"/>
    <lineage>
        <taxon>Bacteria</taxon>
        <taxon>Bacillati</taxon>
        <taxon>Actinomycetota</taxon>
        <taxon>Actinomycetes</taxon>
        <taxon>Micrococcales</taxon>
        <taxon>Micrococcaceae</taxon>
        <taxon>Nesterenkonia</taxon>
    </lineage>
</organism>
<evidence type="ECO:0000256" key="1">
    <source>
        <dbReference type="SAM" id="MobiDB-lite"/>
    </source>
</evidence>
<feature type="compositionally biased region" description="Acidic residues" evidence="1">
    <location>
        <begin position="393"/>
        <end position="424"/>
    </location>
</feature>
<feature type="signal peptide" evidence="2">
    <location>
        <begin position="1"/>
        <end position="24"/>
    </location>
</feature>
<feature type="region of interest" description="Disordered" evidence="1">
    <location>
        <begin position="382"/>
        <end position="424"/>
    </location>
</feature>
<keyword evidence="4" id="KW-1185">Reference proteome</keyword>